<gene>
    <name evidence="1" type="ORF">FA15DRAFT_692618</name>
</gene>
<evidence type="ECO:0000313" key="2">
    <source>
        <dbReference type="Proteomes" id="UP000307440"/>
    </source>
</evidence>
<accession>A0A5C3L3Y7</accession>
<protein>
    <submittedName>
        <fullName evidence="1">Uncharacterized protein</fullName>
    </submittedName>
</protein>
<sequence>MPSIDINDLPPEILEDIFLLSTQSVSDGRNPYQAPARTISNLSSWSNPSVNPIILGRVCWYWRRVALSLHTLWANISILSPSNKDVSSLRLWLERSGTQIPLRLWIVEEKDYWDILPAPTVVQDILSQVLQVRHRWELLHLEVILAPQIQEYLDGNISNGVANALKTVSWCWDKSKSPDGAFLTRLWKHLISPSLQHIRCERFPALWSSINLQQLVELDIQELEVDTLITLLPSFFNLKVIKVRDLLEAGNGWAFPDNQIRLGSLKYLLIHKIRIVMVDLPRLLDLLITPMLEGVSIKFGCSSTELVEIALSIENLIIRSDATKQLRHIILNKSSMSRGLLSVEDDILTRLFKSPALSSVRTISTNYYARDGAISTLVLAPNFQFIPDLTYLTAMHCCISDDIITGFMNSRVPKIRHTRFYQSKRLFKHTNLQSLELPGMRTVVSEFCGSFLARFHSIDHWVWPTEPRMN</sequence>
<organism evidence="1 2">
    <name type="scientific">Coprinopsis marcescibilis</name>
    <name type="common">Agaric fungus</name>
    <name type="synonym">Psathyrella marcescibilis</name>
    <dbReference type="NCBI Taxonomy" id="230819"/>
    <lineage>
        <taxon>Eukaryota</taxon>
        <taxon>Fungi</taxon>
        <taxon>Dikarya</taxon>
        <taxon>Basidiomycota</taxon>
        <taxon>Agaricomycotina</taxon>
        <taxon>Agaricomycetes</taxon>
        <taxon>Agaricomycetidae</taxon>
        <taxon>Agaricales</taxon>
        <taxon>Agaricineae</taxon>
        <taxon>Psathyrellaceae</taxon>
        <taxon>Coprinopsis</taxon>
    </lineage>
</organism>
<proteinExistence type="predicted"/>
<dbReference type="OrthoDB" id="3217549at2759"/>
<reference evidence="1 2" key="1">
    <citation type="journal article" date="2019" name="Nat. Ecol. Evol.">
        <title>Megaphylogeny resolves global patterns of mushroom evolution.</title>
        <authorList>
            <person name="Varga T."/>
            <person name="Krizsan K."/>
            <person name="Foldi C."/>
            <person name="Dima B."/>
            <person name="Sanchez-Garcia M."/>
            <person name="Sanchez-Ramirez S."/>
            <person name="Szollosi G.J."/>
            <person name="Szarkandi J.G."/>
            <person name="Papp V."/>
            <person name="Albert L."/>
            <person name="Andreopoulos W."/>
            <person name="Angelini C."/>
            <person name="Antonin V."/>
            <person name="Barry K.W."/>
            <person name="Bougher N.L."/>
            <person name="Buchanan P."/>
            <person name="Buyck B."/>
            <person name="Bense V."/>
            <person name="Catcheside P."/>
            <person name="Chovatia M."/>
            <person name="Cooper J."/>
            <person name="Damon W."/>
            <person name="Desjardin D."/>
            <person name="Finy P."/>
            <person name="Geml J."/>
            <person name="Haridas S."/>
            <person name="Hughes K."/>
            <person name="Justo A."/>
            <person name="Karasinski D."/>
            <person name="Kautmanova I."/>
            <person name="Kiss B."/>
            <person name="Kocsube S."/>
            <person name="Kotiranta H."/>
            <person name="LaButti K.M."/>
            <person name="Lechner B.E."/>
            <person name="Liimatainen K."/>
            <person name="Lipzen A."/>
            <person name="Lukacs Z."/>
            <person name="Mihaltcheva S."/>
            <person name="Morgado L.N."/>
            <person name="Niskanen T."/>
            <person name="Noordeloos M.E."/>
            <person name="Ohm R.A."/>
            <person name="Ortiz-Santana B."/>
            <person name="Ovrebo C."/>
            <person name="Racz N."/>
            <person name="Riley R."/>
            <person name="Savchenko A."/>
            <person name="Shiryaev A."/>
            <person name="Soop K."/>
            <person name="Spirin V."/>
            <person name="Szebenyi C."/>
            <person name="Tomsovsky M."/>
            <person name="Tulloss R.E."/>
            <person name="Uehling J."/>
            <person name="Grigoriev I.V."/>
            <person name="Vagvolgyi C."/>
            <person name="Papp T."/>
            <person name="Martin F.M."/>
            <person name="Miettinen O."/>
            <person name="Hibbett D.S."/>
            <person name="Nagy L.G."/>
        </authorList>
    </citation>
    <scope>NUCLEOTIDE SEQUENCE [LARGE SCALE GENOMIC DNA]</scope>
    <source>
        <strain evidence="1 2">CBS 121175</strain>
    </source>
</reference>
<name>A0A5C3L3Y7_COPMA</name>
<dbReference type="AlphaFoldDB" id="A0A5C3L3Y7"/>
<keyword evidence="2" id="KW-1185">Reference proteome</keyword>
<evidence type="ECO:0000313" key="1">
    <source>
        <dbReference type="EMBL" id="TFK27283.1"/>
    </source>
</evidence>
<dbReference type="Proteomes" id="UP000307440">
    <property type="component" value="Unassembled WGS sequence"/>
</dbReference>
<dbReference type="EMBL" id="ML210166">
    <property type="protein sequence ID" value="TFK27283.1"/>
    <property type="molecule type" value="Genomic_DNA"/>
</dbReference>